<comment type="caution">
    <text evidence="2">The sequence shown here is derived from an EMBL/GenBank/DDBJ whole genome shotgun (WGS) entry which is preliminary data.</text>
</comment>
<dbReference type="AlphaFoldDB" id="A0A1V6RXW5"/>
<feature type="compositionally biased region" description="Polar residues" evidence="1">
    <location>
        <begin position="107"/>
        <end position="117"/>
    </location>
</feature>
<evidence type="ECO:0000256" key="1">
    <source>
        <dbReference type="SAM" id="MobiDB-lite"/>
    </source>
</evidence>
<reference evidence="3" key="1">
    <citation type="journal article" date="2017" name="Nat. Microbiol.">
        <title>Global analysis of biosynthetic gene clusters reveals vast potential of secondary metabolite production in Penicillium species.</title>
        <authorList>
            <person name="Nielsen J.C."/>
            <person name="Grijseels S."/>
            <person name="Prigent S."/>
            <person name="Ji B."/>
            <person name="Dainat J."/>
            <person name="Nielsen K.F."/>
            <person name="Frisvad J.C."/>
            <person name="Workman M."/>
            <person name="Nielsen J."/>
        </authorList>
    </citation>
    <scope>NUCLEOTIDE SEQUENCE [LARGE SCALE GENOMIC DNA]</scope>
    <source>
        <strain evidence="3">IBT 29486</strain>
    </source>
</reference>
<protein>
    <submittedName>
        <fullName evidence="2">Uncharacterized protein</fullName>
    </submittedName>
</protein>
<dbReference type="EMBL" id="MDYP01000018">
    <property type="protein sequence ID" value="OQE06329.1"/>
    <property type="molecule type" value="Genomic_DNA"/>
</dbReference>
<proteinExistence type="predicted"/>
<keyword evidence="3" id="KW-1185">Reference proteome</keyword>
<name>A0A1V6RXW5_9EURO</name>
<accession>A0A1V6RXW5</accession>
<dbReference type="Proteomes" id="UP000191518">
    <property type="component" value="Unassembled WGS sequence"/>
</dbReference>
<sequence length="171" mass="17677">MATTTTTGAMATSTACGTPAQYEIPVQDASCGVPNTDKYEGLISKCAKPAGVTSYNHDCAIYALAVDQSIQELTDCLYEAGVAWEDVWCHGETNATATATSYPTATRMETSTSNADRTSSGDSTSSGTSTDSAATSTNTSESSASLPKAHTSLKAVMLLSTLFASAVFIRI</sequence>
<dbReference type="OrthoDB" id="3520229at2759"/>
<evidence type="ECO:0000313" key="3">
    <source>
        <dbReference type="Proteomes" id="UP000191518"/>
    </source>
</evidence>
<evidence type="ECO:0000313" key="2">
    <source>
        <dbReference type="EMBL" id="OQE06329.1"/>
    </source>
</evidence>
<feature type="region of interest" description="Disordered" evidence="1">
    <location>
        <begin position="100"/>
        <end position="145"/>
    </location>
</feature>
<organism evidence="2 3">
    <name type="scientific">Penicillium vulpinum</name>
    <dbReference type="NCBI Taxonomy" id="29845"/>
    <lineage>
        <taxon>Eukaryota</taxon>
        <taxon>Fungi</taxon>
        <taxon>Dikarya</taxon>
        <taxon>Ascomycota</taxon>
        <taxon>Pezizomycotina</taxon>
        <taxon>Eurotiomycetes</taxon>
        <taxon>Eurotiomycetidae</taxon>
        <taxon>Eurotiales</taxon>
        <taxon>Aspergillaceae</taxon>
        <taxon>Penicillium</taxon>
    </lineage>
</organism>
<feature type="compositionally biased region" description="Low complexity" evidence="1">
    <location>
        <begin position="118"/>
        <end position="145"/>
    </location>
</feature>
<gene>
    <name evidence="2" type="ORF">PENVUL_c018G05287</name>
</gene>